<keyword evidence="2" id="KW-0012">Acyltransferase</keyword>
<evidence type="ECO:0000256" key="1">
    <source>
        <dbReference type="ARBA" id="ARBA00022679"/>
    </source>
</evidence>
<evidence type="ECO:0000313" key="5">
    <source>
        <dbReference type="EMBL" id="GGA43264.1"/>
    </source>
</evidence>
<comment type="similarity">
    <text evidence="3">Belongs to the acetyltransferase family. RimJ subfamily.</text>
</comment>
<feature type="domain" description="N-acetyltransferase" evidence="4">
    <location>
        <begin position="1"/>
        <end position="41"/>
    </location>
</feature>
<dbReference type="EMBL" id="BMFZ01000004">
    <property type="protein sequence ID" value="GGA43264.1"/>
    <property type="molecule type" value="Genomic_DNA"/>
</dbReference>
<keyword evidence="1" id="KW-0808">Transferase</keyword>
<evidence type="ECO:0000313" key="6">
    <source>
        <dbReference type="Proteomes" id="UP000627464"/>
    </source>
</evidence>
<evidence type="ECO:0000259" key="4">
    <source>
        <dbReference type="Pfam" id="PF13302"/>
    </source>
</evidence>
<dbReference type="PANTHER" id="PTHR43792">
    <property type="entry name" value="GNAT FAMILY, PUTATIVE (AFU_ORTHOLOGUE AFUA_3G00765)-RELATED-RELATED"/>
    <property type="match status" value="1"/>
</dbReference>
<sequence length="70" mass="8199">MYESLKAAIQYVHEKYDLHRIMANHLPDNTRSSKTLESLGFMKEGYAKSYLKINGIWQDHVLNSIIFPDK</sequence>
<dbReference type="PANTHER" id="PTHR43792:SF8">
    <property type="entry name" value="[RIBOSOMAL PROTEIN US5]-ALANINE N-ACETYLTRANSFERASE"/>
    <property type="match status" value="1"/>
</dbReference>
<gene>
    <name evidence="5" type="ORF">GCM10011328_17830</name>
</gene>
<dbReference type="InterPro" id="IPR051531">
    <property type="entry name" value="N-acetyltransferase"/>
</dbReference>
<dbReference type="InterPro" id="IPR000182">
    <property type="entry name" value="GNAT_dom"/>
</dbReference>
<evidence type="ECO:0000256" key="3">
    <source>
        <dbReference type="ARBA" id="ARBA00038502"/>
    </source>
</evidence>
<keyword evidence="6" id="KW-1185">Reference proteome</keyword>
<name>A0ABQ1GGL3_9GAMM</name>
<dbReference type="Proteomes" id="UP000627464">
    <property type="component" value="Unassembled WGS sequence"/>
</dbReference>
<dbReference type="SUPFAM" id="SSF55729">
    <property type="entry name" value="Acyl-CoA N-acyltransferases (Nat)"/>
    <property type="match status" value="1"/>
</dbReference>
<dbReference type="Gene3D" id="3.40.630.30">
    <property type="match status" value="1"/>
</dbReference>
<evidence type="ECO:0000256" key="2">
    <source>
        <dbReference type="ARBA" id="ARBA00023315"/>
    </source>
</evidence>
<accession>A0ABQ1GGL3</accession>
<comment type="caution">
    <text evidence="5">The sequence shown here is derived from an EMBL/GenBank/DDBJ whole genome shotgun (WGS) entry which is preliminary data.</text>
</comment>
<dbReference type="Pfam" id="PF13302">
    <property type="entry name" value="Acetyltransf_3"/>
    <property type="match status" value="1"/>
</dbReference>
<organism evidence="5 6">
    <name type="scientific">Hafnia psychrotolerans</name>
    <dbReference type="NCBI Taxonomy" id="1477018"/>
    <lineage>
        <taxon>Bacteria</taxon>
        <taxon>Pseudomonadati</taxon>
        <taxon>Pseudomonadota</taxon>
        <taxon>Gammaproteobacteria</taxon>
        <taxon>Enterobacterales</taxon>
        <taxon>Hafniaceae</taxon>
        <taxon>Hafnia</taxon>
    </lineage>
</organism>
<protein>
    <recommendedName>
        <fullName evidence="4">N-acetyltransferase domain-containing protein</fullName>
    </recommendedName>
</protein>
<proteinExistence type="inferred from homology"/>
<reference evidence="6" key="1">
    <citation type="journal article" date="2019" name="Int. J. Syst. Evol. Microbiol.">
        <title>The Global Catalogue of Microorganisms (GCM) 10K type strain sequencing project: providing services to taxonomists for standard genome sequencing and annotation.</title>
        <authorList>
            <consortium name="The Broad Institute Genomics Platform"/>
            <consortium name="The Broad Institute Genome Sequencing Center for Infectious Disease"/>
            <person name="Wu L."/>
            <person name="Ma J."/>
        </authorList>
    </citation>
    <scope>NUCLEOTIDE SEQUENCE [LARGE SCALE GENOMIC DNA]</scope>
    <source>
        <strain evidence="6">CGMCC 1.12806</strain>
    </source>
</reference>
<dbReference type="InterPro" id="IPR016181">
    <property type="entry name" value="Acyl_CoA_acyltransferase"/>
</dbReference>